<dbReference type="NCBIfam" id="TIGR00125">
    <property type="entry name" value="cyt_tran_rel"/>
    <property type="match status" value="1"/>
</dbReference>
<keyword evidence="4 13" id="KW-0808">Transferase</keyword>
<dbReference type="GO" id="GO:0004306">
    <property type="term" value="F:ethanolamine-phosphate cytidylyltransferase activity"/>
    <property type="evidence" value="ECO:0007669"/>
    <property type="project" value="UniProtKB-EC"/>
</dbReference>
<dbReference type="STRING" id="461836.A0A0L0D946"/>
<evidence type="ECO:0000256" key="5">
    <source>
        <dbReference type="ARBA" id="ARBA00022695"/>
    </source>
</evidence>
<dbReference type="GO" id="GO:0006646">
    <property type="term" value="P:phosphatidylethanolamine biosynthetic process"/>
    <property type="evidence" value="ECO:0007669"/>
    <property type="project" value="UniProtKB-UniPathway"/>
</dbReference>
<evidence type="ECO:0000256" key="11">
    <source>
        <dbReference type="ARBA" id="ARBA00031473"/>
    </source>
</evidence>
<feature type="domain" description="Cytidyltransferase-like" evidence="12">
    <location>
        <begin position="137"/>
        <end position="229"/>
    </location>
</feature>
<evidence type="ECO:0000256" key="2">
    <source>
        <dbReference type="ARBA" id="ARBA00010101"/>
    </source>
</evidence>
<dbReference type="GO" id="GO:0005737">
    <property type="term" value="C:cytoplasm"/>
    <property type="evidence" value="ECO:0007669"/>
    <property type="project" value="TreeGrafter"/>
</dbReference>
<protein>
    <recommendedName>
        <fullName evidence="10">ethanolamine-phosphate cytidylyltransferase</fullName>
        <ecNumber evidence="10">2.7.7.14</ecNumber>
    </recommendedName>
    <alternativeName>
        <fullName evidence="11">CTP:phosphoethanolamine cytidylyltransferase</fullName>
    </alternativeName>
</protein>
<comment type="similarity">
    <text evidence="2">Belongs to the cytidylyltransferase family.</text>
</comment>
<dbReference type="InterPro" id="IPR014729">
    <property type="entry name" value="Rossmann-like_a/b/a_fold"/>
</dbReference>
<dbReference type="SUPFAM" id="SSF52374">
    <property type="entry name" value="Nucleotidylyl transferase"/>
    <property type="match status" value="2"/>
</dbReference>
<keyword evidence="3" id="KW-0444">Lipid biosynthesis</keyword>
<dbReference type="OrthoDB" id="40021at2759"/>
<dbReference type="Proteomes" id="UP000054408">
    <property type="component" value="Unassembled WGS sequence"/>
</dbReference>
<dbReference type="InterPro" id="IPR004821">
    <property type="entry name" value="Cyt_trans-like"/>
</dbReference>
<keyword evidence="7" id="KW-0594">Phospholipid biosynthesis</keyword>
<name>A0A0L0D946_THETB</name>
<evidence type="ECO:0000256" key="8">
    <source>
        <dbReference type="ARBA" id="ARBA00023264"/>
    </source>
</evidence>
<dbReference type="PANTHER" id="PTHR45780:SF2">
    <property type="entry name" value="ETHANOLAMINE-PHOSPHATE CYTIDYLYLTRANSFERASE"/>
    <property type="match status" value="1"/>
</dbReference>
<dbReference type="InterPro" id="IPR044608">
    <property type="entry name" value="Ect1/PCYT2"/>
</dbReference>
<dbReference type="PANTHER" id="PTHR45780">
    <property type="entry name" value="ETHANOLAMINE-PHOSPHATE CYTIDYLYLTRANSFERASE"/>
    <property type="match status" value="1"/>
</dbReference>
<evidence type="ECO:0000256" key="9">
    <source>
        <dbReference type="ARBA" id="ARBA00024191"/>
    </source>
</evidence>
<evidence type="ECO:0000259" key="12">
    <source>
        <dbReference type="Pfam" id="PF01467"/>
    </source>
</evidence>
<dbReference type="GeneID" id="25560147"/>
<evidence type="ECO:0000256" key="6">
    <source>
        <dbReference type="ARBA" id="ARBA00023098"/>
    </source>
</evidence>
<dbReference type="Gene3D" id="3.40.50.620">
    <property type="entry name" value="HUPs"/>
    <property type="match status" value="2"/>
</dbReference>
<dbReference type="Pfam" id="PF01467">
    <property type="entry name" value="CTP_transf_like"/>
    <property type="match status" value="2"/>
</dbReference>
<keyword evidence="5 13" id="KW-0548">Nucleotidyltransferase</keyword>
<keyword evidence="8" id="KW-1208">Phospholipid metabolism</keyword>
<dbReference type="RefSeq" id="XP_013762617.1">
    <property type="nucleotide sequence ID" value="XM_013907163.1"/>
</dbReference>
<comment type="pathway">
    <text evidence="9">Phospholipid metabolism; phosphatidylethanolamine biosynthesis; phosphatidylethanolamine from ethanolamine: step 2/3.</text>
</comment>
<dbReference type="AlphaFoldDB" id="A0A0L0D946"/>
<evidence type="ECO:0000313" key="13">
    <source>
        <dbReference type="EMBL" id="KNC48561.1"/>
    </source>
</evidence>
<sequence>MLRACKWVDEVVEAAPYVTQVSVLDEHNIDFCLHGDDPTFTADGTDCYAEVKAAGRYREYPRTPGVSTTDLIARMMVALDAMDAGEKDGVPTALAESREEYISSRFTKGSDFIANSYKIAQFARTVAPPKPDDTVVYVDGAFDVAHAGHMSLLAKAKALGTYLIVGIYDDATVNSFKGGNLPICTQHERALSLLSCRHVDDVVFGAPLFLTASYLDALGVDVVVHGTVLDQPSKLEADPYRIAKERDIFRTVESDFQTTTTSILERVRLNRSIYEERNRRKQAKEAAAAAAIDAGESA</sequence>
<organism evidence="13 14">
    <name type="scientific">Thecamonas trahens ATCC 50062</name>
    <dbReference type="NCBI Taxonomy" id="461836"/>
    <lineage>
        <taxon>Eukaryota</taxon>
        <taxon>Apusozoa</taxon>
        <taxon>Apusomonadida</taxon>
        <taxon>Apusomonadidae</taxon>
        <taxon>Thecamonas</taxon>
    </lineage>
</organism>
<evidence type="ECO:0000256" key="10">
    <source>
        <dbReference type="ARBA" id="ARBA00024221"/>
    </source>
</evidence>
<dbReference type="eggNOG" id="KOG2803">
    <property type="taxonomic scope" value="Eukaryota"/>
</dbReference>
<dbReference type="OMA" id="NENANHA"/>
<dbReference type="EC" id="2.7.7.14" evidence="10"/>
<dbReference type="EMBL" id="GL349434">
    <property type="protein sequence ID" value="KNC48561.1"/>
    <property type="molecule type" value="Genomic_DNA"/>
</dbReference>
<reference evidence="13 14" key="1">
    <citation type="submission" date="2010-05" db="EMBL/GenBank/DDBJ databases">
        <title>The Genome Sequence of Thecamonas trahens ATCC 50062.</title>
        <authorList>
            <consortium name="The Broad Institute Genome Sequencing Platform"/>
            <person name="Russ C."/>
            <person name="Cuomo C."/>
            <person name="Shea T."/>
            <person name="Young S.K."/>
            <person name="Zeng Q."/>
            <person name="Koehrsen M."/>
            <person name="Haas B."/>
            <person name="Borodovsky M."/>
            <person name="Guigo R."/>
            <person name="Alvarado L."/>
            <person name="Berlin A."/>
            <person name="Bochicchio J."/>
            <person name="Borenstein D."/>
            <person name="Chapman S."/>
            <person name="Chen Z."/>
            <person name="Freedman E."/>
            <person name="Gellesch M."/>
            <person name="Goldberg J."/>
            <person name="Griggs A."/>
            <person name="Gujja S."/>
            <person name="Heilman E."/>
            <person name="Heiman D."/>
            <person name="Hepburn T."/>
            <person name="Howarth C."/>
            <person name="Jen D."/>
            <person name="Larson L."/>
            <person name="Mehta T."/>
            <person name="Park D."/>
            <person name="Pearson M."/>
            <person name="Roberts A."/>
            <person name="Saif S."/>
            <person name="Shenoy N."/>
            <person name="Sisk P."/>
            <person name="Stolte C."/>
            <person name="Sykes S."/>
            <person name="Thomson T."/>
            <person name="Walk T."/>
            <person name="White J."/>
            <person name="Yandava C."/>
            <person name="Burger G."/>
            <person name="Gray M.W."/>
            <person name="Holland P.W.H."/>
            <person name="King N."/>
            <person name="Lang F.B.F."/>
            <person name="Roger A.J."/>
            <person name="Ruiz-Trillo I."/>
            <person name="Lander E."/>
            <person name="Nusbaum C."/>
        </authorList>
    </citation>
    <scope>NUCLEOTIDE SEQUENCE [LARGE SCALE GENOMIC DNA]</scope>
    <source>
        <strain evidence="13 14">ATCC 50062</strain>
    </source>
</reference>
<dbReference type="UniPathway" id="UPA00558">
    <property type="reaction ID" value="UER00742"/>
</dbReference>
<keyword evidence="6" id="KW-0443">Lipid metabolism</keyword>
<accession>A0A0L0D946</accession>
<evidence type="ECO:0000256" key="1">
    <source>
        <dbReference type="ARBA" id="ARBA00005189"/>
    </source>
</evidence>
<feature type="domain" description="Cytidyltransferase-like" evidence="12">
    <location>
        <begin position="1"/>
        <end position="74"/>
    </location>
</feature>
<evidence type="ECO:0000256" key="7">
    <source>
        <dbReference type="ARBA" id="ARBA00023209"/>
    </source>
</evidence>
<evidence type="ECO:0000256" key="3">
    <source>
        <dbReference type="ARBA" id="ARBA00022516"/>
    </source>
</evidence>
<gene>
    <name evidence="13" type="ORF">AMSG_00338</name>
</gene>
<evidence type="ECO:0000313" key="14">
    <source>
        <dbReference type="Proteomes" id="UP000054408"/>
    </source>
</evidence>
<proteinExistence type="inferred from homology"/>
<keyword evidence="14" id="KW-1185">Reference proteome</keyword>
<comment type="pathway">
    <text evidence="1">Lipid metabolism.</text>
</comment>
<evidence type="ECO:0000256" key="4">
    <source>
        <dbReference type="ARBA" id="ARBA00022679"/>
    </source>
</evidence>